<dbReference type="Proteomes" id="UP000058857">
    <property type="component" value="Chromosome 1"/>
</dbReference>
<name>A0A0S2IU46_LEPBO</name>
<dbReference type="PATRIC" id="fig|280505.15.peg.2897"/>
<gene>
    <name evidence="1" type="ORF">LBBP_02969</name>
</gene>
<sequence length="51" mass="5764">MQERNLPAPHPNGFQKKYTYLVSGARQFNIYIKGQQGLQADKNKISSIGLN</sequence>
<evidence type="ECO:0000313" key="2">
    <source>
        <dbReference type="Proteomes" id="UP000058857"/>
    </source>
</evidence>
<proteinExistence type="predicted"/>
<protein>
    <submittedName>
        <fullName evidence="1">Uncharacterized protein</fullName>
    </submittedName>
</protein>
<reference evidence="1 2" key="1">
    <citation type="journal article" date="2015" name="PLoS Negl. Trop. Dis.">
        <title>Distribution of Plasmids in Distinct Leptospira Pathogenic Species.</title>
        <authorList>
            <person name="Wang Y."/>
            <person name="Zhuang X."/>
            <person name="Zhong Y."/>
            <person name="Zhang C."/>
            <person name="Zhang Y."/>
            <person name="Zeng L."/>
            <person name="Zhu Y."/>
            <person name="He P."/>
            <person name="Dong K."/>
            <person name="Pal U."/>
            <person name="Guo X."/>
            <person name="Qin J."/>
        </authorList>
    </citation>
    <scope>NUCLEOTIDE SEQUENCE [LARGE SCALE GENOMIC DNA]</scope>
    <source>
        <strain evidence="1 2">56604</strain>
    </source>
</reference>
<evidence type="ECO:0000313" key="1">
    <source>
        <dbReference type="EMBL" id="ALO27180.1"/>
    </source>
</evidence>
<accession>A0A0S2IU46</accession>
<dbReference type="EMBL" id="CP012029">
    <property type="protein sequence ID" value="ALO27180.1"/>
    <property type="molecule type" value="Genomic_DNA"/>
</dbReference>
<organism evidence="1">
    <name type="scientific">Leptospira borgpetersenii serovar Ballum</name>
    <dbReference type="NCBI Taxonomy" id="280505"/>
    <lineage>
        <taxon>Bacteria</taxon>
        <taxon>Pseudomonadati</taxon>
        <taxon>Spirochaetota</taxon>
        <taxon>Spirochaetia</taxon>
        <taxon>Leptospirales</taxon>
        <taxon>Leptospiraceae</taxon>
        <taxon>Leptospira</taxon>
    </lineage>
</organism>
<dbReference type="AlphaFoldDB" id="A0A0S2IU46"/>